<dbReference type="AlphaFoldDB" id="A0A4P9Z4A9"/>
<dbReference type="GO" id="GO:0006592">
    <property type="term" value="P:ornithine biosynthetic process"/>
    <property type="evidence" value="ECO:0007669"/>
    <property type="project" value="TreeGrafter"/>
</dbReference>
<keyword evidence="17" id="KW-1185">Reference proteome</keyword>
<evidence type="ECO:0000256" key="1">
    <source>
        <dbReference type="ARBA" id="ARBA00002294"/>
    </source>
</evidence>
<organism evidence="16 17">
    <name type="scientific">Syncephalis pseudoplumigaleata</name>
    <dbReference type="NCBI Taxonomy" id="1712513"/>
    <lineage>
        <taxon>Eukaryota</taxon>
        <taxon>Fungi</taxon>
        <taxon>Fungi incertae sedis</taxon>
        <taxon>Zoopagomycota</taxon>
        <taxon>Zoopagomycotina</taxon>
        <taxon>Zoopagomycetes</taxon>
        <taxon>Zoopagales</taxon>
        <taxon>Piptocephalidaceae</taxon>
        <taxon>Syncephalis</taxon>
    </lineage>
</organism>
<comment type="catalytic activity">
    <reaction evidence="14">
        <text>L-glutamate + acetyl-CoA = N-acetyl-L-glutamate + CoA + H(+)</text>
        <dbReference type="Rhea" id="RHEA:24292"/>
        <dbReference type="ChEBI" id="CHEBI:15378"/>
        <dbReference type="ChEBI" id="CHEBI:29985"/>
        <dbReference type="ChEBI" id="CHEBI:44337"/>
        <dbReference type="ChEBI" id="CHEBI:57287"/>
        <dbReference type="ChEBI" id="CHEBI:57288"/>
        <dbReference type="EC" id="2.3.1.1"/>
    </reaction>
</comment>
<dbReference type="InterPro" id="IPR006855">
    <property type="entry name" value="Vertebrate-like_GNAT_dom"/>
</dbReference>
<keyword evidence="7" id="KW-0028">Amino-acid biosynthesis</keyword>
<dbReference type="Proteomes" id="UP000278143">
    <property type="component" value="Unassembled WGS sequence"/>
</dbReference>
<evidence type="ECO:0000256" key="13">
    <source>
        <dbReference type="ARBA" id="ARBA00033251"/>
    </source>
</evidence>
<gene>
    <name evidence="16" type="ORF">SYNPS1DRAFT_3158</name>
</gene>
<dbReference type="UniPathway" id="UPA00068"/>
<comment type="similarity">
    <text evidence="4">Belongs to the acetyltransferase family.</text>
</comment>
<sequence length="318" mass="35172">DMRPIKAALALNHIPLVAPCAITTTDRWQMLTADAALVAVARQSALMAAQSADDALSFHKLILINEYGGLPRHALINIADEVASIRASLTGPSRHAHCRTLWLAEHTLAHLPGTASALAVAAQHSSAILANAITEKPEWSPSLPEALKPAQAIDTTMMLGLNHRQRHTTPINYTVLRRGMELRFHARLDELDRSALFTLLEQSFGRRLMADQYWRRLARHHAGTIVAGDYQGAAIMTNEPTGLPSPAPASMTYLDKFAVSPRSQGLGVADIVWHRMQQVYPVVTWRSRADNGVNGWYFDRADGHLRVGQTNWVAFWYD</sequence>
<evidence type="ECO:0000256" key="8">
    <source>
        <dbReference type="ARBA" id="ARBA00022679"/>
    </source>
</evidence>
<evidence type="ECO:0000256" key="7">
    <source>
        <dbReference type="ARBA" id="ARBA00022605"/>
    </source>
</evidence>
<dbReference type="Pfam" id="PF04768">
    <property type="entry name" value="NAT"/>
    <property type="match status" value="1"/>
</dbReference>
<dbReference type="Gene3D" id="3.40.630.30">
    <property type="match status" value="1"/>
</dbReference>
<comment type="function">
    <text evidence="1">N-acetylglutamate synthase involved in arginine biosynthesis.</text>
</comment>
<dbReference type="PANTHER" id="PTHR23342">
    <property type="entry name" value="N-ACETYLGLUTAMATE SYNTHASE"/>
    <property type="match status" value="1"/>
</dbReference>
<reference evidence="17" key="1">
    <citation type="journal article" date="2018" name="Nat. Microbiol.">
        <title>Leveraging single-cell genomics to expand the fungal tree of life.</title>
        <authorList>
            <person name="Ahrendt S.R."/>
            <person name="Quandt C.A."/>
            <person name="Ciobanu D."/>
            <person name="Clum A."/>
            <person name="Salamov A."/>
            <person name="Andreopoulos B."/>
            <person name="Cheng J.F."/>
            <person name="Woyke T."/>
            <person name="Pelin A."/>
            <person name="Henrissat B."/>
            <person name="Reynolds N.K."/>
            <person name="Benny G.L."/>
            <person name="Smith M.E."/>
            <person name="James T.Y."/>
            <person name="Grigoriev I.V."/>
        </authorList>
    </citation>
    <scope>NUCLEOTIDE SEQUENCE [LARGE SCALE GENOMIC DNA]</scope>
    <source>
        <strain evidence="17">Benny S71-1</strain>
    </source>
</reference>
<dbReference type="PANTHER" id="PTHR23342:SF4">
    <property type="entry name" value="AMINO-ACID ACETYLTRANSFERASE, MITOCHONDRIAL"/>
    <property type="match status" value="1"/>
</dbReference>
<keyword evidence="11" id="KW-0012">Acyltransferase</keyword>
<keyword evidence="10" id="KW-0496">Mitochondrion</keyword>
<keyword evidence="8" id="KW-0808">Transferase</keyword>
<evidence type="ECO:0000256" key="9">
    <source>
        <dbReference type="ARBA" id="ARBA00022946"/>
    </source>
</evidence>
<evidence type="ECO:0000256" key="5">
    <source>
        <dbReference type="ARBA" id="ARBA00012697"/>
    </source>
</evidence>
<dbReference type="InterPro" id="IPR036393">
    <property type="entry name" value="AceGlu_kinase-like_sf"/>
</dbReference>
<dbReference type="GO" id="GO:0006526">
    <property type="term" value="P:L-arginine biosynthetic process"/>
    <property type="evidence" value="ECO:0007669"/>
    <property type="project" value="UniProtKB-UniPathway"/>
</dbReference>
<proteinExistence type="inferred from homology"/>
<evidence type="ECO:0000256" key="2">
    <source>
        <dbReference type="ARBA" id="ARBA00004173"/>
    </source>
</evidence>
<dbReference type="GO" id="GO:0005759">
    <property type="term" value="C:mitochondrial matrix"/>
    <property type="evidence" value="ECO:0007669"/>
    <property type="project" value="TreeGrafter"/>
</dbReference>
<keyword evidence="9" id="KW-0809">Transit peptide</keyword>
<evidence type="ECO:0000313" key="16">
    <source>
        <dbReference type="EMBL" id="RKP27403.1"/>
    </source>
</evidence>
<comment type="pathway">
    <text evidence="3">Amino-acid biosynthesis; L-arginine biosynthesis; N(2)-acetyl-L-ornithine from L-glutamate: step 1/4.</text>
</comment>
<comment type="subcellular location">
    <subcellularLocation>
        <location evidence="2">Mitochondrion</location>
    </subcellularLocation>
</comment>
<protein>
    <recommendedName>
        <fullName evidence="6">Amino-acid acetyltransferase, mitochondrial</fullName>
        <ecNumber evidence="5">2.3.1.1</ecNumber>
    </recommendedName>
    <alternativeName>
        <fullName evidence="12">Glutamate N-acetyltransferase</fullName>
    </alternativeName>
    <alternativeName>
        <fullName evidence="13">N-acetylglutamate synthase</fullName>
    </alternativeName>
</protein>
<evidence type="ECO:0000256" key="4">
    <source>
        <dbReference type="ARBA" id="ARBA00008694"/>
    </source>
</evidence>
<dbReference type="OrthoDB" id="5585968at2759"/>
<evidence type="ECO:0000256" key="10">
    <source>
        <dbReference type="ARBA" id="ARBA00023128"/>
    </source>
</evidence>
<evidence type="ECO:0000256" key="3">
    <source>
        <dbReference type="ARBA" id="ARBA00004925"/>
    </source>
</evidence>
<evidence type="ECO:0000313" key="17">
    <source>
        <dbReference type="Proteomes" id="UP000278143"/>
    </source>
</evidence>
<feature type="domain" description="N-acetyltransferase" evidence="15">
    <location>
        <begin position="180"/>
        <end position="318"/>
    </location>
</feature>
<evidence type="ECO:0000256" key="11">
    <source>
        <dbReference type="ARBA" id="ARBA00023315"/>
    </source>
</evidence>
<feature type="non-terminal residue" evidence="16">
    <location>
        <position position="318"/>
    </location>
</feature>
<feature type="non-terminal residue" evidence="16">
    <location>
        <position position="1"/>
    </location>
</feature>
<dbReference type="GO" id="GO:0004042">
    <property type="term" value="F:L-glutamate N-acetyltransferase activity"/>
    <property type="evidence" value="ECO:0007669"/>
    <property type="project" value="TreeGrafter"/>
</dbReference>
<dbReference type="PROSITE" id="PS51731">
    <property type="entry name" value="GNAT_NAGS"/>
    <property type="match status" value="1"/>
</dbReference>
<evidence type="ECO:0000259" key="15">
    <source>
        <dbReference type="PROSITE" id="PS51731"/>
    </source>
</evidence>
<evidence type="ECO:0000256" key="6">
    <source>
        <dbReference type="ARBA" id="ARBA00018802"/>
    </source>
</evidence>
<dbReference type="EC" id="2.3.1.1" evidence="5"/>
<dbReference type="EMBL" id="KZ989213">
    <property type="protein sequence ID" value="RKP27403.1"/>
    <property type="molecule type" value="Genomic_DNA"/>
</dbReference>
<evidence type="ECO:0000256" key="14">
    <source>
        <dbReference type="ARBA" id="ARBA00048372"/>
    </source>
</evidence>
<dbReference type="Gene3D" id="3.40.1160.10">
    <property type="entry name" value="Acetylglutamate kinase-like"/>
    <property type="match status" value="1"/>
</dbReference>
<name>A0A4P9Z4A9_9FUNG</name>
<evidence type="ECO:0000256" key="12">
    <source>
        <dbReference type="ARBA" id="ARBA00030346"/>
    </source>
</evidence>
<accession>A0A4P9Z4A9</accession>